<evidence type="ECO:0000256" key="14">
    <source>
        <dbReference type="RuleBase" id="RU000456"/>
    </source>
</evidence>
<name>A0A2W1JLF4_9CYAN</name>
<dbReference type="InterPro" id="IPR008972">
    <property type="entry name" value="Cupredoxin"/>
</dbReference>
<feature type="domain" description="Cytochrome oxidase subunit II copper A binding" evidence="17">
    <location>
        <begin position="165"/>
        <end position="276"/>
    </location>
</feature>
<evidence type="ECO:0000256" key="6">
    <source>
        <dbReference type="ARBA" id="ARBA00022723"/>
    </source>
</evidence>
<dbReference type="EC" id="7.1.1.9" evidence="15"/>
<organism evidence="19 20">
    <name type="scientific">Acaryochloris thomasi RCC1774</name>
    <dbReference type="NCBI Taxonomy" id="1764569"/>
    <lineage>
        <taxon>Bacteria</taxon>
        <taxon>Bacillati</taxon>
        <taxon>Cyanobacteriota</taxon>
        <taxon>Cyanophyceae</taxon>
        <taxon>Acaryochloridales</taxon>
        <taxon>Acaryochloridaceae</taxon>
        <taxon>Acaryochloris</taxon>
        <taxon>Acaryochloris thomasi</taxon>
    </lineage>
</organism>
<evidence type="ECO:0000256" key="5">
    <source>
        <dbReference type="ARBA" id="ARBA00022692"/>
    </source>
</evidence>
<dbReference type="Gene3D" id="1.10.287.90">
    <property type="match status" value="1"/>
</dbReference>
<evidence type="ECO:0000256" key="1">
    <source>
        <dbReference type="ARBA" id="ARBA00004141"/>
    </source>
</evidence>
<dbReference type="EMBL" id="PQWO01000003">
    <property type="protein sequence ID" value="PZD74210.1"/>
    <property type="molecule type" value="Genomic_DNA"/>
</dbReference>
<evidence type="ECO:0000256" key="9">
    <source>
        <dbReference type="ARBA" id="ARBA00022989"/>
    </source>
</evidence>
<keyword evidence="7" id="KW-1278">Translocase</keyword>
<evidence type="ECO:0000256" key="13">
    <source>
        <dbReference type="ARBA" id="ARBA00047816"/>
    </source>
</evidence>
<keyword evidence="19" id="KW-0560">Oxidoreductase</keyword>
<dbReference type="PROSITE" id="PS00078">
    <property type="entry name" value="COX2"/>
    <property type="match status" value="1"/>
</dbReference>
<evidence type="ECO:0000256" key="3">
    <source>
        <dbReference type="ARBA" id="ARBA00022448"/>
    </source>
</evidence>
<dbReference type="InterPro" id="IPR011759">
    <property type="entry name" value="Cyt_c_oxidase_su2_TM_dom"/>
</dbReference>
<dbReference type="GO" id="GO:0004129">
    <property type="term" value="F:cytochrome-c oxidase activity"/>
    <property type="evidence" value="ECO:0007669"/>
    <property type="project" value="UniProtKB-EC"/>
</dbReference>
<dbReference type="InterPro" id="IPR002429">
    <property type="entry name" value="CcO_II-like_C"/>
</dbReference>
<dbReference type="AlphaFoldDB" id="A0A2W1JLF4"/>
<keyword evidence="11 16" id="KW-0472">Membrane</keyword>
<comment type="catalytic activity">
    <reaction evidence="13 15">
        <text>4 Fe(II)-[cytochrome c] + O2 + 8 H(+)(in) = 4 Fe(III)-[cytochrome c] + 2 H2O + 4 H(+)(out)</text>
        <dbReference type="Rhea" id="RHEA:11436"/>
        <dbReference type="Rhea" id="RHEA-COMP:10350"/>
        <dbReference type="Rhea" id="RHEA-COMP:14399"/>
        <dbReference type="ChEBI" id="CHEBI:15377"/>
        <dbReference type="ChEBI" id="CHEBI:15378"/>
        <dbReference type="ChEBI" id="CHEBI:15379"/>
        <dbReference type="ChEBI" id="CHEBI:29033"/>
        <dbReference type="ChEBI" id="CHEBI:29034"/>
        <dbReference type="EC" id="7.1.1.9"/>
    </reaction>
</comment>
<dbReference type="CDD" id="cd13919">
    <property type="entry name" value="CuRO_HCO_II_like_5"/>
    <property type="match status" value="1"/>
</dbReference>
<feature type="transmembrane region" description="Helical" evidence="16">
    <location>
        <begin position="55"/>
        <end position="81"/>
    </location>
</feature>
<dbReference type="GO" id="GO:0005507">
    <property type="term" value="F:copper ion binding"/>
    <property type="evidence" value="ECO:0007669"/>
    <property type="project" value="InterPro"/>
</dbReference>
<accession>A0A2W1JLF4</accession>
<evidence type="ECO:0000313" key="20">
    <source>
        <dbReference type="Proteomes" id="UP000248857"/>
    </source>
</evidence>
<evidence type="ECO:0000256" key="8">
    <source>
        <dbReference type="ARBA" id="ARBA00022982"/>
    </source>
</evidence>
<sequence length="338" mass="36233">MLATPSKGPSIVNVPSSVATLIIGIAITLISLWVGQNNGLLPTAASVEAAQIDNLFNAMMAIATGLFLLVQGALLYSLFAFRKKKDDDTDAAPVHGNVPLEIVWTAIPSAIVLWLAIYSFDVYQSVNSGGFMGSDHMAHAQSKIVNVSNQTQMADMGSGMSNPIDNSLVINVKGLQYAWLFYYDGTDIVSGDLHVPSGRPVELNINAQDVIHAFWVPEFRLKQDAVPGVETHLAFTPNKPGNYPIICAELCGAYHGAMKTRVIVDTPEDYETWYSSRVVATTDSSSEVAATSNADHQMASLTPEPDALTDLQAENPSVDSQQIQALLSSAEPLTAPNL</sequence>
<dbReference type="PANTHER" id="PTHR22888:SF9">
    <property type="entry name" value="CYTOCHROME C OXIDASE SUBUNIT 2"/>
    <property type="match status" value="1"/>
</dbReference>
<dbReference type="SUPFAM" id="SSF49503">
    <property type="entry name" value="Cupredoxins"/>
    <property type="match status" value="1"/>
</dbReference>
<reference evidence="19 20" key="1">
    <citation type="journal article" date="2018" name="Sci. Rep.">
        <title>A novel species of the marine cyanobacterium Acaryochloris with a unique pigment content and lifestyle.</title>
        <authorList>
            <person name="Partensky F."/>
            <person name="Six C."/>
            <person name="Ratin M."/>
            <person name="Garczarek L."/>
            <person name="Vaulot D."/>
            <person name="Probert I."/>
            <person name="Calteau A."/>
            <person name="Gourvil P."/>
            <person name="Marie D."/>
            <person name="Grebert T."/>
            <person name="Bouchier C."/>
            <person name="Le Panse S."/>
            <person name="Gachenot M."/>
            <person name="Rodriguez F."/>
            <person name="Garrido J.L."/>
        </authorList>
    </citation>
    <scope>NUCLEOTIDE SEQUENCE [LARGE SCALE GENOMIC DNA]</scope>
    <source>
        <strain evidence="19 20">RCC1774</strain>
    </source>
</reference>
<keyword evidence="20" id="KW-1185">Reference proteome</keyword>
<keyword evidence="5 14" id="KW-0812">Transmembrane</keyword>
<dbReference type="GO" id="GO:0005886">
    <property type="term" value="C:plasma membrane"/>
    <property type="evidence" value="ECO:0007669"/>
    <property type="project" value="UniProtKB-SubCell"/>
</dbReference>
<feature type="domain" description="Cytochrome oxidase subunit II transmembrane region profile" evidence="18">
    <location>
        <begin position="32"/>
        <end position="130"/>
    </location>
</feature>
<comment type="subcellular location">
    <subcellularLocation>
        <location evidence="14">Cell membrane</location>
        <topology evidence="14">Multi-pass membrane protein</topology>
    </subcellularLocation>
    <subcellularLocation>
        <location evidence="1">Membrane</location>
        <topology evidence="1">Multi-pass membrane protein</topology>
    </subcellularLocation>
</comment>
<evidence type="ECO:0000256" key="2">
    <source>
        <dbReference type="ARBA" id="ARBA00007866"/>
    </source>
</evidence>
<comment type="cofactor">
    <cofactor evidence="15">
        <name>Cu cation</name>
        <dbReference type="ChEBI" id="CHEBI:23378"/>
    </cofactor>
    <text evidence="15">Binds a copper A center.</text>
</comment>
<comment type="caution">
    <text evidence="19">The sequence shown here is derived from an EMBL/GenBank/DDBJ whole genome shotgun (WGS) entry which is preliminary data.</text>
</comment>
<dbReference type="PROSITE" id="PS50857">
    <property type="entry name" value="COX2_CUA"/>
    <property type="match status" value="1"/>
</dbReference>
<dbReference type="GO" id="GO:0042773">
    <property type="term" value="P:ATP synthesis coupled electron transport"/>
    <property type="evidence" value="ECO:0007669"/>
    <property type="project" value="TreeGrafter"/>
</dbReference>
<evidence type="ECO:0000256" key="15">
    <source>
        <dbReference type="RuleBase" id="RU004024"/>
    </source>
</evidence>
<protein>
    <recommendedName>
        <fullName evidence="15">Cytochrome c oxidase subunit 2</fullName>
        <ecNumber evidence="15">7.1.1.9</ecNumber>
    </recommendedName>
</protein>
<dbReference type="InterPro" id="IPR036257">
    <property type="entry name" value="Cyt_c_oxidase_su2_TM_sf"/>
</dbReference>
<keyword evidence="6 15" id="KW-0479">Metal-binding</keyword>
<dbReference type="GO" id="GO:0016491">
    <property type="term" value="F:oxidoreductase activity"/>
    <property type="evidence" value="ECO:0007669"/>
    <property type="project" value="UniProtKB-KW"/>
</dbReference>
<dbReference type="PANTHER" id="PTHR22888">
    <property type="entry name" value="CYTOCHROME C OXIDASE, SUBUNIT II"/>
    <property type="match status" value="1"/>
</dbReference>
<evidence type="ECO:0000256" key="11">
    <source>
        <dbReference type="ARBA" id="ARBA00023136"/>
    </source>
</evidence>
<dbReference type="InterPro" id="IPR001505">
    <property type="entry name" value="Copper_CuA"/>
</dbReference>
<dbReference type="Pfam" id="PF02790">
    <property type="entry name" value="COX2_TM"/>
    <property type="match status" value="1"/>
</dbReference>
<evidence type="ECO:0000313" key="19">
    <source>
        <dbReference type="EMBL" id="PZD74210.1"/>
    </source>
</evidence>
<evidence type="ECO:0000256" key="10">
    <source>
        <dbReference type="ARBA" id="ARBA00023008"/>
    </source>
</evidence>
<dbReference type="Gene3D" id="2.60.40.420">
    <property type="entry name" value="Cupredoxins - blue copper proteins"/>
    <property type="match status" value="1"/>
</dbReference>
<gene>
    <name evidence="19" type="primary">ctaC_1</name>
    <name evidence="19" type="ORF">C1752_01442</name>
</gene>
<dbReference type="InterPro" id="IPR045187">
    <property type="entry name" value="CcO_II"/>
</dbReference>
<dbReference type="SUPFAM" id="SSF81464">
    <property type="entry name" value="Cytochrome c oxidase subunit II-like, transmembrane region"/>
    <property type="match status" value="1"/>
</dbReference>
<feature type="transmembrane region" description="Helical" evidence="16">
    <location>
        <begin position="12"/>
        <end position="35"/>
    </location>
</feature>
<evidence type="ECO:0000259" key="18">
    <source>
        <dbReference type="PROSITE" id="PS50999"/>
    </source>
</evidence>
<dbReference type="PROSITE" id="PS50999">
    <property type="entry name" value="COX2_TM"/>
    <property type="match status" value="1"/>
</dbReference>
<comment type="function">
    <text evidence="12 15">Subunits I and II form the functional core of the enzyme complex. Electrons originating in cytochrome c are transferred via heme a and Cu(A) to the binuclear center formed by heme a3 and Cu(B).</text>
</comment>
<evidence type="ECO:0000256" key="16">
    <source>
        <dbReference type="SAM" id="Phobius"/>
    </source>
</evidence>
<evidence type="ECO:0000256" key="4">
    <source>
        <dbReference type="ARBA" id="ARBA00022660"/>
    </source>
</evidence>
<keyword evidence="9 16" id="KW-1133">Transmembrane helix</keyword>
<keyword evidence="10 15" id="KW-0186">Copper</keyword>
<keyword evidence="3 14" id="KW-0813">Transport</keyword>
<dbReference type="FunFam" id="1.10.287.90:FF:000013">
    <property type="entry name" value="Cytochrome c oxidase subunit 2"/>
    <property type="match status" value="1"/>
</dbReference>
<feature type="transmembrane region" description="Helical" evidence="16">
    <location>
        <begin position="102"/>
        <end position="120"/>
    </location>
</feature>
<dbReference type="Pfam" id="PF00116">
    <property type="entry name" value="COX2"/>
    <property type="match status" value="1"/>
</dbReference>
<dbReference type="PRINTS" id="PR01166">
    <property type="entry name" value="CYCOXIDASEII"/>
</dbReference>
<keyword evidence="4 14" id="KW-0679">Respiratory chain</keyword>
<evidence type="ECO:0000259" key="17">
    <source>
        <dbReference type="PROSITE" id="PS50857"/>
    </source>
</evidence>
<evidence type="ECO:0000256" key="12">
    <source>
        <dbReference type="ARBA" id="ARBA00024688"/>
    </source>
</evidence>
<evidence type="ECO:0000256" key="7">
    <source>
        <dbReference type="ARBA" id="ARBA00022967"/>
    </source>
</evidence>
<dbReference type="Proteomes" id="UP000248857">
    <property type="component" value="Unassembled WGS sequence"/>
</dbReference>
<comment type="similarity">
    <text evidence="2 14">Belongs to the cytochrome c oxidase subunit 2 family.</text>
</comment>
<proteinExistence type="inferred from homology"/>
<keyword evidence="8 14" id="KW-0249">Electron transport</keyword>